<proteinExistence type="predicted"/>
<dbReference type="OrthoDB" id="5579731at2759"/>
<dbReference type="Proteomes" id="UP000196158">
    <property type="component" value="Unassembled WGS sequence"/>
</dbReference>
<dbReference type="Pfam" id="PF05205">
    <property type="entry name" value="COMPASS-Shg1"/>
    <property type="match status" value="1"/>
</dbReference>
<dbReference type="AlphaFoldDB" id="A0A1X7R0M3"/>
<organism evidence="2 3">
    <name type="scientific">Maudiozyma saulgeensis</name>
    <dbReference type="NCBI Taxonomy" id="1789683"/>
    <lineage>
        <taxon>Eukaryota</taxon>
        <taxon>Fungi</taxon>
        <taxon>Dikarya</taxon>
        <taxon>Ascomycota</taxon>
        <taxon>Saccharomycotina</taxon>
        <taxon>Saccharomycetes</taxon>
        <taxon>Saccharomycetales</taxon>
        <taxon>Saccharomycetaceae</taxon>
        <taxon>Maudiozyma</taxon>
    </lineage>
</organism>
<keyword evidence="3" id="KW-1185">Reference proteome</keyword>
<dbReference type="STRING" id="1789683.A0A1X7R0M3"/>
<feature type="domain" description="BOD1/SHG1" evidence="1">
    <location>
        <begin position="14"/>
        <end position="125"/>
    </location>
</feature>
<dbReference type="EMBL" id="FXLY01000003">
    <property type="protein sequence ID" value="SMN19253.1"/>
    <property type="molecule type" value="Genomic_DNA"/>
</dbReference>
<protein>
    <submittedName>
        <fullName evidence="2">Similar to Saccharomyces cerevisiae YBR258C SHG1 Subunit of the COMPASS (Set1C) complex</fullName>
    </submittedName>
</protein>
<evidence type="ECO:0000313" key="3">
    <source>
        <dbReference type="Proteomes" id="UP000196158"/>
    </source>
</evidence>
<evidence type="ECO:0000259" key="1">
    <source>
        <dbReference type="Pfam" id="PF05205"/>
    </source>
</evidence>
<accession>A0A1X7R0M3</accession>
<name>A0A1X7R0M3_9SACH</name>
<dbReference type="InterPro" id="IPR055264">
    <property type="entry name" value="BOD1/SHG1_dom"/>
</dbReference>
<reference evidence="2 3" key="1">
    <citation type="submission" date="2017-04" db="EMBL/GenBank/DDBJ databases">
        <authorList>
            <person name="Afonso C.L."/>
            <person name="Miller P.J."/>
            <person name="Scott M.A."/>
            <person name="Spackman E."/>
            <person name="Goraichik I."/>
            <person name="Dimitrov K.M."/>
            <person name="Suarez D.L."/>
            <person name="Swayne D.E."/>
        </authorList>
    </citation>
    <scope>NUCLEOTIDE SEQUENCE [LARGE SCALE GENOMIC DNA]</scope>
</reference>
<sequence length="136" mass="15800">MNHTISFDEQGAQKLAEQFKKHGYLDRLKKEILSSKLEQDTDSADTKTFEDSVKEQVKSMVKEMVREDENLIFKNRGTTTALIESKMLKDYKLLEDNQSGIDIKNYIEEKLKNPKMHDDIRKNVENLYDEKGVPGS</sequence>
<gene>
    <name evidence="2" type="ORF">KASA_0P04367G</name>
</gene>
<evidence type="ECO:0000313" key="2">
    <source>
        <dbReference type="EMBL" id="SMN19253.1"/>
    </source>
</evidence>